<comment type="caution">
    <text evidence="12">Lacks conserved residue(s) required for the propagation of feature annotation.</text>
</comment>
<dbReference type="OrthoDB" id="5867527at2759"/>
<dbReference type="GO" id="GO:0034220">
    <property type="term" value="P:monoatomic ion transmembrane transport"/>
    <property type="evidence" value="ECO:0007669"/>
    <property type="project" value="UniProtKB-KW"/>
</dbReference>
<dbReference type="PRINTS" id="PR01262">
    <property type="entry name" value="INNEXIN"/>
</dbReference>
<keyword evidence="5 12" id="KW-0812">Transmembrane</keyword>
<dbReference type="Proteomes" id="UP000440578">
    <property type="component" value="Unassembled WGS sequence"/>
</dbReference>
<accession>A0A6A4V3T3</accession>
<evidence type="ECO:0000256" key="3">
    <source>
        <dbReference type="ARBA" id="ARBA00022448"/>
    </source>
</evidence>
<keyword evidence="7" id="KW-0965">Cell junction</keyword>
<gene>
    <name evidence="13" type="primary">inx2_4</name>
    <name evidence="12" type="synonym">inx</name>
    <name evidence="13" type="ORF">FJT64_001322</name>
</gene>
<dbReference type="PANTHER" id="PTHR11893:SF37">
    <property type="entry name" value="INNEXIN INX3"/>
    <property type="match status" value="1"/>
</dbReference>
<keyword evidence="8 12" id="KW-1133">Transmembrane helix</keyword>
<dbReference type="InterPro" id="IPR000990">
    <property type="entry name" value="Innexin"/>
</dbReference>
<evidence type="ECO:0000313" key="13">
    <source>
        <dbReference type="EMBL" id="KAF0289296.1"/>
    </source>
</evidence>
<dbReference type="Pfam" id="PF00876">
    <property type="entry name" value="Innexin"/>
    <property type="match status" value="1"/>
</dbReference>
<comment type="caution">
    <text evidence="13">The sequence shown here is derived from an EMBL/GenBank/DDBJ whole genome shotgun (WGS) entry which is preliminary data.</text>
</comment>
<protein>
    <recommendedName>
        <fullName evidence="12">Innexin</fullName>
    </recommendedName>
</protein>
<keyword evidence="11 12" id="KW-0407">Ion channel</keyword>
<evidence type="ECO:0000256" key="11">
    <source>
        <dbReference type="ARBA" id="ARBA00023303"/>
    </source>
</evidence>
<keyword evidence="14" id="KW-1185">Reference proteome</keyword>
<dbReference type="GO" id="GO:0005921">
    <property type="term" value="C:gap junction"/>
    <property type="evidence" value="ECO:0007669"/>
    <property type="project" value="UniProtKB-SubCell"/>
</dbReference>
<keyword evidence="3 12" id="KW-0813">Transport</keyword>
<comment type="similarity">
    <text evidence="12">Belongs to the pannexin family.</text>
</comment>
<feature type="transmembrane region" description="Helical" evidence="12">
    <location>
        <begin position="34"/>
        <end position="53"/>
    </location>
</feature>
<dbReference type="PROSITE" id="PS51013">
    <property type="entry name" value="PANNEXIN"/>
    <property type="match status" value="1"/>
</dbReference>
<sequence length="374" mass="41932">MPMSALAGLARFIKGKGAGGVHIDNRLFQLHYRVTTTIFLGASALLCTSSLFGSPVNCHHSDPDRISKDVINTYCWVTSTYTLPHQLAKADKYPFSDIPFQGVGTHSATDEKKYHGYYQWVAFVLFLQGMAFYVPHWLWRVAEGRRLSSLLQQTSVPVLDAEDRARRLSNTVQYLQASLGSYNGYFYRYCACELLNCINVVANIFITDRFLNGDFLSYGPRALAYFSGRYGNRASPMTETFPKLTKCNFQLVGSSGSVQSIDSICVMALNILNEKVYLLLWFWLLTLALRSTELVNPRDLEDVAQRVRLGDFFLFCMMAKNMDAVAFSQLMAELSHTLTKKPAGEGTIPRAPPIEHTPGQTLVKRNVSHTADAN</sequence>
<evidence type="ECO:0000256" key="1">
    <source>
        <dbReference type="ARBA" id="ARBA00004610"/>
    </source>
</evidence>
<proteinExistence type="inferred from homology"/>
<comment type="function">
    <text evidence="12">Structural component of the gap junctions.</text>
</comment>
<dbReference type="EMBL" id="VIIS01002042">
    <property type="protein sequence ID" value="KAF0289296.1"/>
    <property type="molecule type" value="Genomic_DNA"/>
</dbReference>
<evidence type="ECO:0000256" key="2">
    <source>
        <dbReference type="ARBA" id="ARBA00004651"/>
    </source>
</evidence>
<keyword evidence="10 12" id="KW-0472">Membrane</keyword>
<dbReference type="GO" id="GO:0005886">
    <property type="term" value="C:plasma membrane"/>
    <property type="evidence" value="ECO:0007669"/>
    <property type="project" value="UniProtKB-SubCell"/>
</dbReference>
<evidence type="ECO:0000313" key="14">
    <source>
        <dbReference type="Proteomes" id="UP000440578"/>
    </source>
</evidence>
<evidence type="ECO:0000256" key="4">
    <source>
        <dbReference type="ARBA" id="ARBA00022475"/>
    </source>
</evidence>
<evidence type="ECO:0000256" key="10">
    <source>
        <dbReference type="ARBA" id="ARBA00023136"/>
    </source>
</evidence>
<keyword evidence="9 12" id="KW-0406">Ion transport</keyword>
<keyword evidence="4" id="KW-1003">Cell membrane</keyword>
<comment type="subcellular location">
    <subcellularLocation>
        <location evidence="1">Cell junction</location>
        <location evidence="1">Gap junction</location>
    </subcellularLocation>
    <subcellularLocation>
        <location evidence="2 12">Cell membrane</location>
        <topology evidence="2 12">Multi-pass membrane protein</topology>
    </subcellularLocation>
</comment>
<evidence type="ECO:0000256" key="6">
    <source>
        <dbReference type="ARBA" id="ARBA00022868"/>
    </source>
</evidence>
<dbReference type="AlphaFoldDB" id="A0A6A4V3T3"/>
<evidence type="ECO:0000256" key="5">
    <source>
        <dbReference type="ARBA" id="ARBA00022692"/>
    </source>
</evidence>
<feature type="transmembrane region" description="Helical" evidence="12">
    <location>
        <begin position="117"/>
        <end position="139"/>
    </location>
</feature>
<evidence type="ECO:0000256" key="12">
    <source>
        <dbReference type="RuleBase" id="RU010713"/>
    </source>
</evidence>
<dbReference type="GO" id="GO:0005243">
    <property type="term" value="F:gap junction channel activity"/>
    <property type="evidence" value="ECO:0007669"/>
    <property type="project" value="TreeGrafter"/>
</dbReference>
<evidence type="ECO:0000256" key="7">
    <source>
        <dbReference type="ARBA" id="ARBA00022949"/>
    </source>
</evidence>
<evidence type="ECO:0000256" key="8">
    <source>
        <dbReference type="ARBA" id="ARBA00022989"/>
    </source>
</evidence>
<evidence type="ECO:0000256" key="9">
    <source>
        <dbReference type="ARBA" id="ARBA00023065"/>
    </source>
</evidence>
<organism evidence="13 14">
    <name type="scientific">Amphibalanus amphitrite</name>
    <name type="common">Striped barnacle</name>
    <name type="synonym">Balanus amphitrite</name>
    <dbReference type="NCBI Taxonomy" id="1232801"/>
    <lineage>
        <taxon>Eukaryota</taxon>
        <taxon>Metazoa</taxon>
        <taxon>Ecdysozoa</taxon>
        <taxon>Arthropoda</taxon>
        <taxon>Crustacea</taxon>
        <taxon>Multicrustacea</taxon>
        <taxon>Cirripedia</taxon>
        <taxon>Thoracica</taxon>
        <taxon>Thoracicalcarea</taxon>
        <taxon>Balanomorpha</taxon>
        <taxon>Balanoidea</taxon>
        <taxon>Balanidae</taxon>
        <taxon>Amphibalaninae</taxon>
        <taxon>Amphibalanus</taxon>
    </lineage>
</organism>
<name>A0A6A4V3T3_AMPAM</name>
<reference evidence="13 14" key="1">
    <citation type="submission" date="2019-07" db="EMBL/GenBank/DDBJ databases">
        <title>Draft genome assembly of a fouling barnacle, Amphibalanus amphitrite (Darwin, 1854): The first reference genome for Thecostraca.</title>
        <authorList>
            <person name="Kim W."/>
        </authorList>
    </citation>
    <scope>NUCLEOTIDE SEQUENCE [LARGE SCALE GENOMIC DNA]</scope>
    <source>
        <strain evidence="13">SNU_AA5</strain>
        <tissue evidence="13">Soma without cirri and trophi</tissue>
    </source>
</reference>
<dbReference type="GO" id="GO:0007602">
    <property type="term" value="P:phototransduction"/>
    <property type="evidence" value="ECO:0007669"/>
    <property type="project" value="TreeGrafter"/>
</dbReference>
<keyword evidence="6" id="KW-0303">Gap junction</keyword>
<dbReference type="PANTHER" id="PTHR11893">
    <property type="entry name" value="INNEXIN"/>
    <property type="match status" value="1"/>
</dbReference>